<dbReference type="Proteomes" id="UP000008366">
    <property type="component" value="Unassembled WGS sequence"/>
</dbReference>
<dbReference type="eggNOG" id="COG1309">
    <property type="taxonomic scope" value="Bacteria"/>
</dbReference>
<dbReference type="PANTHER" id="PTHR47506">
    <property type="entry name" value="TRANSCRIPTIONAL REGULATORY PROTEIN"/>
    <property type="match status" value="1"/>
</dbReference>
<protein>
    <recommendedName>
        <fullName evidence="3">Transcriptional regulator LmrA/YxaF-like C-terminal domain-containing protein</fullName>
    </recommendedName>
</protein>
<evidence type="ECO:0000313" key="4">
    <source>
        <dbReference type="EMBL" id="GAB94620.1"/>
    </source>
</evidence>
<keyword evidence="2" id="KW-0804">Transcription</keyword>
<sequence length="147" mass="16229">MKEVIEARAEALLSQQRRRLARVESLRGLELWRDELVERNALRNGAYGCPLGALANEIADHDEDTRKVIAAHFDAWLQLLTDAIEELKKRGVLIPSAEAHALATGLLAALQGGYLLAKTARDVRPMRVVLDMAIAQVRAYSTESNSA</sequence>
<keyword evidence="1" id="KW-0805">Transcription regulation</keyword>
<evidence type="ECO:0000313" key="5">
    <source>
        <dbReference type="Proteomes" id="UP000008366"/>
    </source>
</evidence>
<dbReference type="Gene3D" id="1.10.357.10">
    <property type="entry name" value="Tetracycline Repressor, domain 2"/>
    <property type="match status" value="1"/>
</dbReference>
<dbReference type="AlphaFoldDB" id="K6W615"/>
<organism evidence="4 5">
    <name type="scientific">Kineosphaera limosa NBRC 100340</name>
    <dbReference type="NCBI Taxonomy" id="1184609"/>
    <lineage>
        <taxon>Bacteria</taxon>
        <taxon>Bacillati</taxon>
        <taxon>Actinomycetota</taxon>
        <taxon>Actinomycetes</taxon>
        <taxon>Micrococcales</taxon>
        <taxon>Dermatophilaceae</taxon>
        <taxon>Kineosphaera</taxon>
    </lineage>
</organism>
<accession>K6W615</accession>
<dbReference type="SUPFAM" id="SSF48498">
    <property type="entry name" value="Tetracyclin repressor-like, C-terminal domain"/>
    <property type="match status" value="1"/>
</dbReference>
<keyword evidence="5" id="KW-1185">Reference proteome</keyword>
<dbReference type="InterPro" id="IPR036271">
    <property type="entry name" value="Tet_transcr_reg_TetR-rel_C_sf"/>
</dbReference>
<comment type="caution">
    <text evidence="4">The sequence shown here is derived from an EMBL/GenBank/DDBJ whole genome shotgun (WGS) entry which is preliminary data.</text>
</comment>
<evidence type="ECO:0000256" key="2">
    <source>
        <dbReference type="ARBA" id="ARBA00023163"/>
    </source>
</evidence>
<proteinExistence type="predicted"/>
<gene>
    <name evidence="4" type="ORF">KILIM_007_00580</name>
</gene>
<dbReference type="Pfam" id="PF21993">
    <property type="entry name" value="TetR_C_13_2"/>
    <property type="match status" value="1"/>
</dbReference>
<evidence type="ECO:0000256" key="1">
    <source>
        <dbReference type="ARBA" id="ARBA00023015"/>
    </source>
</evidence>
<evidence type="ECO:0000259" key="3">
    <source>
        <dbReference type="Pfam" id="PF21993"/>
    </source>
</evidence>
<dbReference type="RefSeq" id="WP_006591153.1">
    <property type="nucleotide sequence ID" value="NZ_BAHD01000007.1"/>
</dbReference>
<dbReference type="STRING" id="1184609.KILIM_007_00580"/>
<feature type="domain" description="Transcriptional regulator LmrA/YxaF-like C-terminal" evidence="3">
    <location>
        <begin position="31"/>
        <end position="129"/>
    </location>
</feature>
<dbReference type="EMBL" id="BAHD01000007">
    <property type="protein sequence ID" value="GAB94620.1"/>
    <property type="molecule type" value="Genomic_DNA"/>
</dbReference>
<reference evidence="4 5" key="1">
    <citation type="submission" date="2012-08" db="EMBL/GenBank/DDBJ databases">
        <title>Whole genome shotgun sequence of Kineosphaera limosa NBRC 100340.</title>
        <authorList>
            <person name="Yoshida I."/>
            <person name="Isaki S."/>
            <person name="Hosoyama A."/>
            <person name="Tsuchikane K."/>
            <person name="Katsumata H."/>
            <person name="Ando Y."/>
            <person name="Ohji S."/>
            <person name="Hamada M."/>
            <person name="Tamura T."/>
            <person name="Yamazoe A."/>
            <person name="Yamazaki S."/>
            <person name="Fujita N."/>
        </authorList>
    </citation>
    <scope>NUCLEOTIDE SEQUENCE [LARGE SCALE GENOMIC DNA]</scope>
    <source>
        <strain evidence="4 5">NBRC 100340</strain>
    </source>
</reference>
<dbReference type="InterPro" id="IPR054156">
    <property type="entry name" value="YxaF_TetR_C"/>
</dbReference>
<name>K6W615_9MICO</name>
<dbReference type="PANTHER" id="PTHR47506:SF7">
    <property type="entry name" value="TRANSCRIPTIONAL REGULATORY PROTEIN"/>
    <property type="match status" value="1"/>
</dbReference>